<evidence type="ECO:0000313" key="6">
    <source>
        <dbReference type="Proteomes" id="UP000435112"/>
    </source>
</evidence>
<keyword evidence="5" id="KW-1185">Reference proteome</keyword>
<organism evidence="1 4">
    <name type="scientific">Phytophthora rubi</name>
    <dbReference type="NCBI Taxonomy" id="129364"/>
    <lineage>
        <taxon>Eukaryota</taxon>
        <taxon>Sar</taxon>
        <taxon>Stramenopiles</taxon>
        <taxon>Oomycota</taxon>
        <taxon>Peronosporomycetes</taxon>
        <taxon>Peronosporales</taxon>
        <taxon>Peronosporaceae</taxon>
        <taxon>Phytophthora</taxon>
    </lineage>
</organism>
<evidence type="ECO:0000313" key="5">
    <source>
        <dbReference type="Proteomes" id="UP000434957"/>
    </source>
</evidence>
<evidence type="ECO:0000313" key="4">
    <source>
        <dbReference type="Proteomes" id="UP000429607"/>
    </source>
</evidence>
<dbReference type="Proteomes" id="UP000429607">
    <property type="component" value="Unassembled WGS sequence"/>
</dbReference>
<sequence length="62" mass="6651">MGTLTFLLGGVSSVPFCADTGADQTAMGRQHVEQLQQLDPLVTMWPLETSVENGTVDDQNVT</sequence>
<comment type="caution">
    <text evidence="1">The sequence shown here is derived from an EMBL/GenBank/DDBJ whole genome shotgun (WGS) entry which is preliminary data.</text>
</comment>
<evidence type="ECO:0000313" key="2">
    <source>
        <dbReference type="EMBL" id="KAE8970297.1"/>
    </source>
</evidence>
<proteinExistence type="predicted"/>
<dbReference type="Proteomes" id="UP000435112">
    <property type="component" value="Unassembled WGS sequence"/>
</dbReference>
<accession>A0A6A3HI74</accession>
<evidence type="ECO:0008006" key="7">
    <source>
        <dbReference type="Google" id="ProtNLM"/>
    </source>
</evidence>
<dbReference type="Proteomes" id="UP000434957">
    <property type="component" value="Unassembled WGS sequence"/>
</dbReference>
<dbReference type="EMBL" id="QXFT01004365">
    <property type="protein sequence ID" value="KAE9278439.1"/>
    <property type="molecule type" value="Genomic_DNA"/>
</dbReference>
<protein>
    <recommendedName>
        <fullName evidence="7">Peptidase A2 domain-containing protein</fullName>
    </recommendedName>
</protein>
<reference evidence="4 6" key="1">
    <citation type="submission" date="2018-09" db="EMBL/GenBank/DDBJ databases">
        <title>Genomic investigation of the strawberry pathogen Phytophthora fragariae indicates pathogenicity is determined by transcriptional variation in three key races.</title>
        <authorList>
            <person name="Adams T.M."/>
            <person name="Armitage A.D."/>
            <person name="Sobczyk M.K."/>
            <person name="Bates H.J."/>
            <person name="Dunwell J.M."/>
            <person name="Nellist C.F."/>
            <person name="Harrison R.J."/>
        </authorList>
    </citation>
    <scope>NUCLEOTIDE SEQUENCE [LARGE SCALE GENOMIC DNA]</scope>
    <source>
        <strain evidence="1 4">SCRP249</strain>
        <strain evidence="2 6">SCRP324</strain>
        <strain evidence="3 5">SCRP333</strain>
    </source>
</reference>
<dbReference type="AlphaFoldDB" id="A0A6A3HI74"/>
<evidence type="ECO:0000313" key="3">
    <source>
        <dbReference type="EMBL" id="KAE9278439.1"/>
    </source>
</evidence>
<evidence type="ECO:0000313" key="1">
    <source>
        <dbReference type="EMBL" id="KAE8968662.1"/>
    </source>
</evidence>
<dbReference type="EMBL" id="QXFU01004170">
    <property type="protein sequence ID" value="KAE8970297.1"/>
    <property type="molecule type" value="Genomic_DNA"/>
</dbReference>
<dbReference type="EMBL" id="QXFV01004620">
    <property type="protein sequence ID" value="KAE8968662.1"/>
    <property type="molecule type" value="Genomic_DNA"/>
</dbReference>
<gene>
    <name evidence="1" type="ORF">PR001_g27723</name>
    <name evidence="2" type="ORF">PR002_g27161</name>
    <name evidence="3" type="ORF">PR003_g28526</name>
</gene>
<name>A0A6A3HI74_9STRA</name>